<name>A0A0F9Z7B2_9MICR</name>
<dbReference type="VEuPathDB" id="MicrosporidiaDB:AAJ76_222000244"/>
<protein>
    <submittedName>
        <fullName evidence="1">Uncharacterized protein</fullName>
    </submittedName>
</protein>
<sequence>MKLEKTRGLKELNYIKSFIEIYFNTALIFWGKTSGFFFCS</sequence>
<evidence type="ECO:0000313" key="1">
    <source>
        <dbReference type="EMBL" id="KKO73809.1"/>
    </source>
</evidence>
<reference evidence="1 2" key="1">
    <citation type="journal article" date="2015" name="Environ. Microbiol.">
        <title>Genome analyses suggest the presence of polyploidy and recent human-driven expansions in eight global populations of the honeybee pathogen Nosema ceranae.</title>
        <authorList>
            <person name="Pelin A."/>
            <person name="Selman M."/>
            <person name="Aris-Brosou S."/>
            <person name="Farinelli L."/>
            <person name="Corradi N."/>
        </authorList>
    </citation>
    <scope>NUCLEOTIDE SEQUENCE [LARGE SCALE GENOMIC DNA]</scope>
    <source>
        <strain evidence="1 2">PA08 1199</strain>
    </source>
</reference>
<accession>A0A0F9Z7B2</accession>
<proteinExistence type="predicted"/>
<dbReference type="EMBL" id="JPQZ01000222">
    <property type="protein sequence ID" value="KKO73809.1"/>
    <property type="molecule type" value="Genomic_DNA"/>
</dbReference>
<keyword evidence="2" id="KW-1185">Reference proteome</keyword>
<dbReference type="Proteomes" id="UP000034350">
    <property type="component" value="Unassembled WGS sequence"/>
</dbReference>
<dbReference type="GeneID" id="36319581"/>
<dbReference type="AlphaFoldDB" id="A0A0F9Z7B2"/>
<gene>
    <name evidence="1" type="ORF">AAJ76_222000244</name>
</gene>
<comment type="caution">
    <text evidence="1">The sequence shown here is derived from an EMBL/GenBank/DDBJ whole genome shotgun (WGS) entry which is preliminary data.</text>
</comment>
<dbReference type="RefSeq" id="XP_024329551.1">
    <property type="nucleotide sequence ID" value="XM_024474656.1"/>
</dbReference>
<evidence type="ECO:0000313" key="2">
    <source>
        <dbReference type="Proteomes" id="UP000034350"/>
    </source>
</evidence>
<organism evidence="1 2">
    <name type="scientific">Vairimorpha ceranae</name>
    <dbReference type="NCBI Taxonomy" id="40302"/>
    <lineage>
        <taxon>Eukaryota</taxon>
        <taxon>Fungi</taxon>
        <taxon>Fungi incertae sedis</taxon>
        <taxon>Microsporidia</taxon>
        <taxon>Nosematidae</taxon>
        <taxon>Vairimorpha</taxon>
    </lineage>
</organism>